<gene>
    <name evidence="1" type="ORF">A2801_02305</name>
</gene>
<accession>A0A1F7YRD2</accession>
<evidence type="ECO:0000313" key="2">
    <source>
        <dbReference type="Proteomes" id="UP000177263"/>
    </source>
</evidence>
<evidence type="ECO:0008006" key="3">
    <source>
        <dbReference type="Google" id="ProtNLM"/>
    </source>
</evidence>
<organism evidence="1 2">
    <name type="scientific">Candidatus Woesebacteria bacterium RIFCSPHIGHO2_01_FULL_41_10</name>
    <dbReference type="NCBI Taxonomy" id="1802500"/>
    <lineage>
        <taxon>Bacteria</taxon>
        <taxon>Candidatus Woeseibacteriota</taxon>
    </lineage>
</organism>
<sequence length="258" mass="30333">MSLFRLYIDESGNHRYNTTSSVSERYLSLCGVVIEKREYDNVLHPRMEELRKLFYSDIDYKPPFHLEDIIRQRKKFSQLSESQIKDRFNSQFLDILENTDYSIVNVVIDKNSHNDRYVTPEHPYHYALTCLLERYCKFLRIQQSTGDVMAEVRGRKEDQKVKEVYGDFFKSGTQYADPSFIQQKLTSKEIKLRTKEHLVVGLEFADLLALPSKIDVLHSFRVIDDLSDNFTREVIDRIKAKYYRGATGVNGNGKKFIC</sequence>
<name>A0A1F7YRD2_9BACT</name>
<comment type="caution">
    <text evidence="1">The sequence shown here is derived from an EMBL/GenBank/DDBJ whole genome shotgun (WGS) entry which is preliminary data.</text>
</comment>
<reference evidence="1 2" key="1">
    <citation type="journal article" date="2016" name="Nat. Commun.">
        <title>Thousands of microbial genomes shed light on interconnected biogeochemical processes in an aquifer system.</title>
        <authorList>
            <person name="Anantharaman K."/>
            <person name="Brown C.T."/>
            <person name="Hug L.A."/>
            <person name="Sharon I."/>
            <person name="Castelle C.J."/>
            <person name="Probst A.J."/>
            <person name="Thomas B.C."/>
            <person name="Singh A."/>
            <person name="Wilkins M.J."/>
            <person name="Karaoz U."/>
            <person name="Brodie E.L."/>
            <person name="Williams K.H."/>
            <person name="Hubbard S.S."/>
            <person name="Banfield J.F."/>
        </authorList>
    </citation>
    <scope>NUCLEOTIDE SEQUENCE [LARGE SCALE GENOMIC DNA]</scope>
</reference>
<dbReference type="Proteomes" id="UP000177263">
    <property type="component" value="Unassembled WGS sequence"/>
</dbReference>
<dbReference type="EMBL" id="MGGM01000016">
    <property type="protein sequence ID" value="OGM29178.1"/>
    <property type="molecule type" value="Genomic_DNA"/>
</dbReference>
<dbReference type="Pfam" id="PF12686">
    <property type="entry name" value="DUF3800"/>
    <property type="match status" value="1"/>
</dbReference>
<protein>
    <recommendedName>
        <fullName evidence="3">DUF3800 domain-containing protein</fullName>
    </recommendedName>
</protein>
<dbReference type="InterPro" id="IPR024524">
    <property type="entry name" value="DUF3800"/>
</dbReference>
<evidence type="ECO:0000313" key="1">
    <source>
        <dbReference type="EMBL" id="OGM29178.1"/>
    </source>
</evidence>
<proteinExistence type="predicted"/>
<dbReference type="AlphaFoldDB" id="A0A1F7YRD2"/>